<evidence type="ECO:0000313" key="2">
    <source>
        <dbReference type="EMBL" id="SES97380.1"/>
    </source>
</evidence>
<gene>
    <name evidence="2" type="ORF">SAMN05660429_00804</name>
</gene>
<sequence>MTIKRYITSIIFVSAIFGCSSTAHHSDDVEHCNKTAYGENSEPLKDGSDAIFKRCMELHAKARRKEQKQERSFAFAVWFGELVSELTN</sequence>
<accession>A0A1I0ATW8</accession>
<dbReference type="AlphaFoldDB" id="A0A1I0ATW8"/>
<dbReference type="RefSeq" id="WP_093327882.1">
    <property type="nucleotide sequence ID" value="NZ_AP027363.1"/>
</dbReference>
<dbReference type="STRING" id="349064.SAMN05660429_00804"/>
<evidence type="ECO:0008006" key="4">
    <source>
        <dbReference type="Google" id="ProtNLM"/>
    </source>
</evidence>
<organism evidence="2 3">
    <name type="scientific">Thalassotalea agarivorans</name>
    <name type="common">Thalassomonas agarivorans</name>
    <dbReference type="NCBI Taxonomy" id="349064"/>
    <lineage>
        <taxon>Bacteria</taxon>
        <taxon>Pseudomonadati</taxon>
        <taxon>Pseudomonadota</taxon>
        <taxon>Gammaproteobacteria</taxon>
        <taxon>Alteromonadales</taxon>
        <taxon>Colwelliaceae</taxon>
        <taxon>Thalassotalea</taxon>
    </lineage>
</organism>
<proteinExistence type="predicted"/>
<keyword evidence="3" id="KW-1185">Reference proteome</keyword>
<dbReference type="PROSITE" id="PS51257">
    <property type="entry name" value="PROKAR_LIPOPROTEIN"/>
    <property type="match status" value="1"/>
</dbReference>
<name>A0A1I0ATW8_THASX</name>
<protein>
    <recommendedName>
        <fullName evidence="4">Entry exclusion lipoprotein TrbK</fullName>
    </recommendedName>
</protein>
<feature type="chain" id="PRO_5011715360" description="Entry exclusion lipoprotein TrbK" evidence="1">
    <location>
        <begin position="26"/>
        <end position="88"/>
    </location>
</feature>
<evidence type="ECO:0000256" key="1">
    <source>
        <dbReference type="SAM" id="SignalP"/>
    </source>
</evidence>
<reference evidence="2 3" key="1">
    <citation type="submission" date="2016-10" db="EMBL/GenBank/DDBJ databases">
        <authorList>
            <person name="de Groot N.N."/>
        </authorList>
    </citation>
    <scope>NUCLEOTIDE SEQUENCE [LARGE SCALE GENOMIC DNA]</scope>
    <source>
        <strain evidence="2 3">DSM 19706</strain>
    </source>
</reference>
<dbReference type="EMBL" id="FOHK01000003">
    <property type="protein sequence ID" value="SES97380.1"/>
    <property type="molecule type" value="Genomic_DNA"/>
</dbReference>
<feature type="signal peptide" evidence="1">
    <location>
        <begin position="1"/>
        <end position="25"/>
    </location>
</feature>
<keyword evidence="1" id="KW-0732">Signal</keyword>
<dbReference type="Proteomes" id="UP000199308">
    <property type="component" value="Unassembled WGS sequence"/>
</dbReference>
<evidence type="ECO:0000313" key="3">
    <source>
        <dbReference type="Proteomes" id="UP000199308"/>
    </source>
</evidence>